<dbReference type="PANTHER" id="PTHR43023">
    <property type="entry name" value="PROTEIN TRIGALACTOSYLDIACYLGLYCEROL 3, CHLOROPLASTIC"/>
    <property type="match status" value="1"/>
</dbReference>
<sequence>MKTPIIEFKNVVKRFGDKTVLDGVSFTLNEGEITTIIGKSGTGKSVMLKHLIGLMRPDSGTLFYKGRDIATLKGKKRKKYMGQMSYMFQGNALFDSMTVFENVAFPLEQNTRLKKEEIKRRVMEILEKTDLADMAGRFPSELSGGMQKRVAFSRALITDPAIVFFDEPTTGQDLIRRNAILSMIADYKTRFNFTAVIISHDLPDVLFISNRVLVLHEGKIVFQGTPDAFEEFEHPYVDEFVHSLEGFQKHMPGIYSKRNFKMRYKNALRLKPAEASYVVAIFSISDFKNLCKTVGYTTAHAMVKELGMIISRHFDVVGGFSTRQRRSRFMTVLPFSNYKESREIIDAFVADLVENGFEYVKIQNSDNKMLDTPVYKIKVMTGLAEGVAIKDGINDVLEKARNNQFKIGDFQCVAGRCSL</sequence>
<dbReference type="PANTHER" id="PTHR43023:SF6">
    <property type="entry name" value="INTERMEMBRANE PHOSPHOLIPID TRANSPORT SYSTEM ATP-BINDING PROTEIN MLAF"/>
    <property type="match status" value="1"/>
</dbReference>
<keyword evidence="3 5" id="KW-0067">ATP-binding</keyword>
<dbReference type="InterPro" id="IPR003593">
    <property type="entry name" value="AAA+_ATPase"/>
</dbReference>
<dbReference type="Gene3D" id="3.30.70.270">
    <property type="match status" value="1"/>
</dbReference>
<dbReference type="GO" id="GO:0016887">
    <property type="term" value="F:ATP hydrolysis activity"/>
    <property type="evidence" value="ECO:0007669"/>
    <property type="project" value="InterPro"/>
</dbReference>
<dbReference type="RefSeq" id="WP_084069544.1">
    <property type="nucleotide sequence ID" value="NZ_FWXY01000011.1"/>
</dbReference>
<dbReference type="GO" id="GO:0005524">
    <property type="term" value="F:ATP binding"/>
    <property type="evidence" value="ECO:0007669"/>
    <property type="project" value="UniProtKB-KW"/>
</dbReference>
<dbReference type="InterPro" id="IPR017871">
    <property type="entry name" value="ABC_transporter-like_CS"/>
</dbReference>
<protein>
    <submittedName>
        <fullName evidence="5">Phospholipid/cholesterol/gamma-HCH transport system ATP-binding protein</fullName>
    </submittedName>
</protein>
<dbReference type="InterPro" id="IPR043128">
    <property type="entry name" value="Rev_trsase/Diguanyl_cyclase"/>
</dbReference>
<dbReference type="Pfam" id="PF00005">
    <property type="entry name" value="ABC_tran"/>
    <property type="match status" value="1"/>
</dbReference>
<proteinExistence type="predicted"/>
<keyword evidence="1" id="KW-0813">Transport</keyword>
<gene>
    <name evidence="5" type="ORF">SAMN02746065_11191</name>
</gene>
<evidence type="ECO:0000256" key="3">
    <source>
        <dbReference type="ARBA" id="ARBA00022840"/>
    </source>
</evidence>
<dbReference type="PROSITE" id="PS00211">
    <property type="entry name" value="ABC_TRANSPORTER_1"/>
    <property type="match status" value="1"/>
</dbReference>
<dbReference type="STRING" id="1121400.SAMN02746065_11191"/>
<dbReference type="PROSITE" id="PS50893">
    <property type="entry name" value="ABC_TRANSPORTER_2"/>
    <property type="match status" value="1"/>
</dbReference>
<evidence type="ECO:0000313" key="6">
    <source>
        <dbReference type="Proteomes" id="UP000192418"/>
    </source>
</evidence>
<feature type="domain" description="ABC transporter" evidence="4">
    <location>
        <begin position="6"/>
        <end position="242"/>
    </location>
</feature>
<dbReference type="Proteomes" id="UP000192418">
    <property type="component" value="Unassembled WGS sequence"/>
</dbReference>
<dbReference type="EMBL" id="FWXY01000011">
    <property type="protein sequence ID" value="SMC82549.1"/>
    <property type="molecule type" value="Genomic_DNA"/>
</dbReference>
<dbReference type="InterPro" id="IPR027417">
    <property type="entry name" value="P-loop_NTPase"/>
</dbReference>
<dbReference type="SMART" id="SM00382">
    <property type="entry name" value="AAA"/>
    <property type="match status" value="1"/>
</dbReference>
<reference evidence="5 6" key="1">
    <citation type="submission" date="2017-04" db="EMBL/GenBank/DDBJ databases">
        <authorList>
            <person name="Afonso C.L."/>
            <person name="Miller P.J."/>
            <person name="Scott M.A."/>
            <person name="Spackman E."/>
            <person name="Goraichik I."/>
            <person name="Dimitrov K.M."/>
            <person name="Suarez D.L."/>
            <person name="Swayne D.E."/>
        </authorList>
    </citation>
    <scope>NUCLEOTIDE SEQUENCE [LARGE SCALE GENOMIC DNA]</scope>
    <source>
        <strain evidence="5 6">DSM 3385</strain>
    </source>
</reference>
<evidence type="ECO:0000313" key="5">
    <source>
        <dbReference type="EMBL" id="SMC82549.1"/>
    </source>
</evidence>
<accession>A0A1W2CBL0</accession>
<evidence type="ECO:0000256" key="1">
    <source>
        <dbReference type="ARBA" id="ARBA00022448"/>
    </source>
</evidence>
<organism evidence="5 6">
    <name type="scientific">Desulfocicer vacuolatum DSM 3385</name>
    <dbReference type="NCBI Taxonomy" id="1121400"/>
    <lineage>
        <taxon>Bacteria</taxon>
        <taxon>Pseudomonadati</taxon>
        <taxon>Thermodesulfobacteriota</taxon>
        <taxon>Desulfobacteria</taxon>
        <taxon>Desulfobacterales</taxon>
        <taxon>Desulfobacteraceae</taxon>
        <taxon>Desulfocicer</taxon>
    </lineage>
</organism>
<dbReference type="AlphaFoldDB" id="A0A1W2CBL0"/>
<dbReference type="OrthoDB" id="9802264at2"/>
<evidence type="ECO:0000256" key="2">
    <source>
        <dbReference type="ARBA" id="ARBA00022741"/>
    </source>
</evidence>
<evidence type="ECO:0000259" key="4">
    <source>
        <dbReference type="PROSITE" id="PS50893"/>
    </source>
</evidence>
<keyword evidence="2" id="KW-0547">Nucleotide-binding</keyword>
<dbReference type="InterPro" id="IPR003439">
    <property type="entry name" value="ABC_transporter-like_ATP-bd"/>
</dbReference>
<dbReference type="Gene3D" id="3.40.50.300">
    <property type="entry name" value="P-loop containing nucleotide triphosphate hydrolases"/>
    <property type="match status" value="1"/>
</dbReference>
<name>A0A1W2CBL0_9BACT</name>
<keyword evidence="6" id="KW-1185">Reference proteome</keyword>
<dbReference type="SUPFAM" id="SSF52540">
    <property type="entry name" value="P-loop containing nucleoside triphosphate hydrolases"/>
    <property type="match status" value="1"/>
</dbReference>